<evidence type="ECO:0000256" key="6">
    <source>
        <dbReference type="ARBA" id="ARBA00023136"/>
    </source>
</evidence>
<dbReference type="PANTHER" id="PTHR14969">
    <property type="entry name" value="SPHINGOSINE-1-PHOSPHATE PHOSPHOHYDROLASE"/>
    <property type="match status" value="1"/>
</dbReference>
<dbReference type="SUPFAM" id="SSF48317">
    <property type="entry name" value="Acid phosphatase/Vanadium-dependent haloperoxidase"/>
    <property type="match status" value="1"/>
</dbReference>
<dbReference type="Gene3D" id="1.20.144.10">
    <property type="entry name" value="Phosphatidic acid phosphatase type 2/haloperoxidase"/>
    <property type="match status" value="1"/>
</dbReference>
<organism evidence="9 10">
    <name type="scientific">Streptomyces cremeus</name>
    <dbReference type="NCBI Taxonomy" id="66881"/>
    <lineage>
        <taxon>Bacteria</taxon>
        <taxon>Bacillati</taxon>
        <taxon>Actinomycetota</taxon>
        <taxon>Actinomycetes</taxon>
        <taxon>Kitasatosporales</taxon>
        <taxon>Streptomycetaceae</taxon>
        <taxon>Streptomyces</taxon>
    </lineage>
</organism>
<feature type="transmembrane region" description="Helical" evidence="7">
    <location>
        <begin position="180"/>
        <end position="197"/>
    </location>
</feature>
<feature type="transmembrane region" description="Helical" evidence="7">
    <location>
        <begin position="53"/>
        <end position="72"/>
    </location>
</feature>
<keyword evidence="5 7" id="KW-1133">Transmembrane helix</keyword>
<feature type="transmembrane region" description="Helical" evidence="7">
    <location>
        <begin position="113"/>
        <end position="143"/>
    </location>
</feature>
<evidence type="ECO:0000313" key="9">
    <source>
        <dbReference type="EMBL" id="MFB9522652.1"/>
    </source>
</evidence>
<evidence type="ECO:0000256" key="7">
    <source>
        <dbReference type="SAM" id="Phobius"/>
    </source>
</evidence>
<dbReference type="Proteomes" id="UP001589718">
    <property type="component" value="Unassembled WGS sequence"/>
</dbReference>
<dbReference type="SMART" id="SM00014">
    <property type="entry name" value="acidPPc"/>
    <property type="match status" value="1"/>
</dbReference>
<evidence type="ECO:0000256" key="1">
    <source>
        <dbReference type="ARBA" id="ARBA00004651"/>
    </source>
</evidence>
<keyword evidence="6 7" id="KW-0472">Membrane</keyword>
<proteinExistence type="predicted"/>
<evidence type="ECO:0000256" key="5">
    <source>
        <dbReference type="ARBA" id="ARBA00022989"/>
    </source>
</evidence>
<name>A0ABV5PHJ1_STRCM</name>
<accession>A0ABV5PHJ1</accession>
<protein>
    <submittedName>
        <fullName evidence="9">Phosphatase PAP2 family protein</fullName>
    </submittedName>
</protein>
<keyword evidence="4" id="KW-0378">Hydrolase</keyword>
<dbReference type="Pfam" id="PF01569">
    <property type="entry name" value="PAP2"/>
    <property type="match status" value="1"/>
</dbReference>
<evidence type="ECO:0000256" key="4">
    <source>
        <dbReference type="ARBA" id="ARBA00022801"/>
    </source>
</evidence>
<comment type="subcellular location">
    <subcellularLocation>
        <location evidence="1">Cell membrane</location>
        <topology evidence="1">Multi-pass membrane protein</topology>
    </subcellularLocation>
</comment>
<dbReference type="PANTHER" id="PTHR14969:SF62">
    <property type="entry name" value="DECAPRENYLPHOSPHORYL-5-PHOSPHORIBOSE PHOSPHATASE RV3807C-RELATED"/>
    <property type="match status" value="1"/>
</dbReference>
<evidence type="ECO:0000313" key="10">
    <source>
        <dbReference type="Proteomes" id="UP001589718"/>
    </source>
</evidence>
<keyword evidence="3 7" id="KW-0812">Transmembrane</keyword>
<keyword evidence="10" id="KW-1185">Reference proteome</keyword>
<feature type="transmembrane region" description="Helical" evidence="7">
    <location>
        <begin position="20"/>
        <end position="46"/>
    </location>
</feature>
<evidence type="ECO:0000256" key="2">
    <source>
        <dbReference type="ARBA" id="ARBA00022475"/>
    </source>
</evidence>
<evidence type="ECO:0000259" key="8">
    <source>
        <dbReference type="SMART" id="SM00014"/>
    </source>
</evidence>
<sequence>METSSALYRAILNFAHSTPGWFQFLAEIWTELGLLVFAGLFLVVWWRARGDSAASVAVAVLAPLATGVMYVASESLKSVIDEDRPCRAVARAARPLVECPPVGDWSFPSNHSVIAGAAAAGLILAWPRLAVFVAPMALLMALSRVFVGVHYPHDVLVGLLFGGIGGAVLVWVCARLGQGAIMWMRASGVGLLVWFAGPGAGRRSRSLT</sequence>
<feature type="transmembrane region" description="Helical" evidence="7">
    <location>
        <begin position="155"/>
        <end position="174"/>
    </location>
</feature>
<dbReference type="InterPro" id="IPR000326">
    <property type="entry name" value="PAP2/HPO"/>
</dbReference>
<gene>
    <name evidence="9" type="ORF">ACFFTU_22165</name>
</gene>
<dbReference type="InterPro" id="IPR036938">
    <property type="entry name" value="PAP2/HPO_sf"/>
</dbReference>
<feature type="domain" description="Phosphatidic acid phosphatase type 2/haloperoxidase" evidence="8">
    <location>
        <begin position="56"/>
        <end position="170"/>
    </location>
</feature>
<evidence type="ECO:0000256" key="3">
    <source>
        <dbReference type="ARBA" id="ARBA00022692"/>
    </source>
</evidence>
<reference evidence="9 10" key="1">
    <citation type="submission" date="2024-09" db="EMBL/GenBank/DDBJ databases">
        <authorList>
            <person name="Sun Q."/>
            <person name="Mori K."/>
        </authorList>
    </citation>
    <scope>NUCLEOTIDE SEQUENCE [LARGE SCALE GENOMIC DNA]</scope>
    <source>
        <strain evidence="9 10">JCM 4362</strain>
    </source>
</reference>
<dbReference type="EMBL" id="JBHMCR010000013">
    <property type="protein sequence ID" value="MFB9522652.1"/>
    <property type="molecule type" value="Genomic_DNA"/>
</dbReference>
<keyword evidence="2" id="KW-1003">Cell membrane</keyword>
<comment type="caution">
    <text evidence="9">The sequence shown here is derived from an EMBL/GenBank/DDBJ whole genome shotgun (WGS) entry which is preliminary data.</text>
</comment>
<dbReference type="RefSeq" id="WP_345220168.1">
    <property type="nucleotide sequence ID" value="NZ_BAAAXE010000013.1"/>
</dbReference>